<dbReference type="Gene3D" id="3.30.70.1230">
    <property type="entry name" value="Nucleotide cyclase"/>
    <property type="match status" value="1"/>
</dbReference>
<dbReference type="GeneID" id="68115874"/>
<dbReference type="PANTHER" id="PTHR11920">
    <property type="entry name" value="GUANYLYL CYCLASE"/>
    <property type="match status" value="1"/>
</dbReference>
<protein>
    <submittedName>
        <fullName evidence="12">Uncharacterized protein</fullName>
    </submittedName>
</protein>
<dbReference type="PROSITE" id="PS50112">
    <property type="entry name" value="PAS"/>
    <property type="match status" value="1"/>
</dbReference>
<keyword evidence="13" id="KW-1185">Reference proteome</keyword>
<dbReference type="CDD" id="cd07302">
    <property type="entry name" value="CHD"/>
    <property type="match status" value="1"/>
</dbReference>
<accession>A0A6A5BDS6</accession>
<feature type="compositionally biased region" description="Low complexity" evidence="8">
    <location>
        <begin position="56"/>
        <end position="66"/>
    </location>
</feature>
<dbReference type="GO" id="GO:0016849">
    <property type="term" value="F:phosphorus-oxygen lyase activity"/>
    <property type="evidence" value="ECO:0007669"/>
    <property type="project" value="InterPro"/>
</dbReference>
<evidence type="ECO:0000256" key="7">
    <source>
        <dbReference type="RuleBase" id="RU000405"/>
    </source>
</evidence>
<evidence type="ECO:0000256" key="3">
    <source>
        <dbReference type="ARBA" id="ARBA00022741"/>
    </source>
</evidence>
<feature type="compositionally biased region" description="Polar residues" evidence="8">
    <location>
        <begin position="1813"/>
        <end position="1823"/>
    </location>
</feature>
<feature type="transmembrane region" description="Helical" evidence="9">
    <location>
        <begin position="756"/>
        <end position="779"/>
    </location>
</feature>
<keyword evidence="5 9" id="KW-0472">Membrane</keyword>
<dbReference type="Pfam" id="PF00211">
    <property type="entry name" value="Guanylate_cyc"/>
    <property type="match status" value="1"/>
</dbReference>
<name>A0A6A5BDS6_NAEFO</name>
<dbReference type="InterPro" id="IPR000014">
    <property type="entry name" value="PAS"/>
</dbReference>
<dbReference type="PANTHER" id="PTHR11920:SF335">
    <property type="entry name" value="GUANYLATE CYCLASE"/>
    <property type="match status" value="1"/>
</dbReference>
<sequence length="1982" mass="222880">MRNSNEWQAGFSSLPKRFESRKASVASYTKRTSEFISNNNQLANKRASGSNLDGNQSSALQQQQQQPQSIQTQQYFLLAQQRPSIATSNFEMQSTIGGASTAQHNINNNTMRRLSNFERHKPKSTVSKTSTGSDRAKKGAFYAVESNLFLFVNSLKLEKPMNRALYFFIQLIFIWQALSLGVSIDFNWGEYGRYFYHAIVTPRTFGFQFLPYDALFGIAIAAFVLDAFALFTLYLTYRSFINGNKYWEKIKASARVSLAIVCIISLPSMYVMASFWRCDYSHTVTRGEETMYVLKNIPSIACWSAMNGAMAAVSVIFIVLQILMTSFAMLVFSNTSISSTSLFAVDTMILNASIQGLNQIFLLASQVTPDMYYYLRPIYYMVTSFCCFLILIWQMPFLYRYINSFYGGLFIGQVGIGIGSLIATLVNNSNAWDVGLGLTFGPIGGLILGFTIGFVGVDIYTRILKKKGQKLIEGVMESRNLGDISEKDFFYVGRFVKFSMKSNDKDQATCNSFVRLLVNYKDPVPTETVITTALFMKYVLENQSTTFVLMLFKKAERQNNNFITRFNIFLRYREIERVTSTGRNNFEIDHILDGILKSSNLLRHLQVRFWKHVSSGQDIINTVMQMEEITRECEQIFKNLMFNHRENKTVLRAYASFLEEFLFEPVIADELYNEANILEEEEAEKSKDKVKAKAPPRNVLAPSISKEEPFEHSFKSMNEEELAHLESASQHHGENDTDSKLQEQYRASINKFERNGFVIIFLLSLGVISIVYMSVIFALDWSFNGRVNDVLQVIKDICLIAPIPYTTLGDVRRINLALATTGTVNNDTYYAHKAQVTQFTKDIDQFVNTARGNMFTFSMKNRFTDVDKTYNVAITKLENVTGLEFYSKNASASMILNTLASVITEITAFNISSYNETYKNFYFSMLYVNRITFTHAMESFYDQVISDELKTQEHENLISIVVFSTLTGFFVVYVSIYLVFIWYHVRQRKFVSDLFKKIPKIEVNKIAHHLEASTDNSVVSQKTYVITPIRLMVFWVTLILIFTTIAAILIMYEGLSQLSNSILIMRKLNYSAKILMITQRMQFKTQELIQPDYDIIGIDRYQFYSEIGDHLTEFSEDWNALRYGTSDDSFYSLGSLSTSITGILTKSAPNCTSSATHSLNCMGLDDVVKEYHVQISKAREDIYRNTFSRDVLLNEIDSMYIYGNKILTDVTSIIELLVKSFTGQAKVMGAVSAAIACILLLLIIYLLYSAINKFYSENHQLRLMLNHLPAEILDTDNDLRSFILYNSLNSHMKNLEKNNQQDSYEKAILEAAVAGAAICSSNGSIDIFNESAQKMFGYRIDEVIGVSVTSLFCPESRNALENVINNMSISAKTYGENLVLQGQRKNRTLFPIQIRISVTSIDGRNIISCFMTDLTTDREHDQMLAEEKKKSESLLLNILPETIAHRLSNGETFIADNHEDVTCLFSDLVGFVEISASMSATELVQTLNIIINGFDSLIPKYQLEKIKTIGEKYFCAGGLKVRADEGDNHEERVLKFAMEMFSVVYNYNVDHHQTFNLRVGMHCGALVSGVIGTLKFAYDVWGDAVNTSSRMESTGKPGRIQVTTALYKRLRGKYRFEKSSVFAKGKGELVTYLLDEKYYQNTSPEAPALEASNHLRQHIAVNSISPSDDDLSEKNFTSDEEENGNNIKRATPPLSQQPVMSPLVGIIRSGSTSSLADKQGGAKDTNSVDSREETTSDTGGSNSFRKVQRGRATSLRGTSNEIRELLLKNTAAATTTSSTLGSPSSPSSEKKVHLTAEILRSLSEQNEHEDRASNPTERPTSIKLQPIQTALLERKNSIASTGSSSSSTTIETMRLGKSTHALVSDSSQVKKAFPTGASFCANINAAVTASSSFTGNLLHSASMMSTQHGRPPTPHANCSDNEDDELVRTEEEENNYSGDETDQVPPQSSSPSPPPPENSVSENGGKSEVNARPIPLRTHLKE</sequence>
<dbReference type="GO" id="GO:0016020">
    <property type="term" value="C:membrane"/>
    <property type="evidence" value="ECO:0007669"/>
    <property type="project" value="UniProtKB-SubCell"/>
</dbReference>
<dbReference type="Pfam" id="PF25474">
    <property type="entry name" value="TPR_TmcB"/>
    <property type="match status" value="1"/>
</dbReference>
<dbReference type="InterPro" id="IPR018297">
    <property type="entry name" value="A/G_cyclase_CS"/>
</dbReference>
<dbReference type="SMART" id="SM00091">
    <property type="entry name" value="PAS"/>
    <property type="match status" value="1"/>
</dbReference>
<feature type="region of interest" description="Disordered" evidence="8">
    <location>
        <begin position="1711"/>
        <end position="1761"/>
    </location>
</feature>
<feature type="transmembrane region" description="Helical" evidence="9">
    <location>
        <begin position="214"/>
        <end position="235"/>
    </location>
</feature>
<evidence type="ECO:0000256" key="1">
    <source>
        <dbReference type="ARBA" id="ARBA00004370"/>
    </source>
</evidence>
<keyword evidence="6 7" id="KW-0456">Lyase</keyword>
<dbReference type="SUPFAM" id="SSF55073">
    <property type="entry name" value="Nucleotide cyclase"/>
    <property type="match status" value="1"/>
</dbReference>
<feature type="transmembrane region" description="Helical" evidence="9">
    <location>
        <begin position="327"/>
        <end position="354"/>
    </location>
</feature>
<dbReference type="GO" id="GO:0000166">
    <property type="term" value="F:nucleotide binding"/>
    <property type="evidence" value="ECO:0007669"/>
    <property type="project" value="UniProtKB-KW"/>
</dbReference>
<evidence type="ECO:0000256" key="2">
    <source>
        <dbReference type="ARBA" id="ARBA00022692"/>
    </source>
</evidence>
<dbReference type="GO" id="GO:0009190">
    <property type="term" value="P:cyclic nucleotide biosynthetic process"/>
    <property type="evidence" value="ECO:0007669"/>
    <property type="project" value="InterPro"/>
</dbReference>
<dbReference type="VEuPathDB" id="AmoebaDB:NF0022690"/>
<comment type="subcellular location">
    <subcellularLocation>
        <location evidence="1">Membrane</location>
    </subcellularLocation>
</comment>
<keyword evidence="2 9" id="KW-0812">Transmembrane</keyword>
<feature type="domain" description="Guanylate cyclase" evidence="11">
    <location>
        <begin position="1462"/>
        <end position="1592"/>
    </location>
</feature>
<evidence type="ECO:0000259" key="10">
    <source>
        <dbReference type="PROSITE" id="PS50112"/>
    </source>
</evidence>
<feature type="domain" description="PAS" evidence="10">
    <location>
        <begin position="1301"/>
        <end position="1366"/>
    </location>
</feature>
<feature type="compositionally biased region" description="Polar residues" evidence="8">
    <location>
        <begin position="1736"/>
        <end position="1745"/>
    </location>
</feature>
<evidence type="ECO:0000256" key="5">
    <source>
        <dbReference type="ARBA" id="ARBA00023136"/>
    </source>
</evidence>
<evidence type="ECO:0000259" key="11">
    <source>
        <dbReference type="PROSITE" id="PS50125"/>
    </source>
</evidence>
<dbReference type="OrthoDB" id="6127067at2759"/>
<reference evidence="12 13" key="1">
    <citation type="journal article" date="2019" name="Sci. Rep.">
        <title>Nanopore sequencing improves the draft genome of the human pathogenic amoeba Naegleria fowleri.</title>
        <authorList>
            <person name="Liechti N."/>
            <person name="Schurch N."/>
            <person name="Bruggmann R."/>
            <person name="Wittwer M."/>
        </authorList>
    </citation>
    <scope>NUCLEOTIDE SEQUENCE [LARGE SCALE GENOMIC DNA]</scope>
    <source>
        <strain evidence="12 13">ATCC 30894</strain>
    </source>
</reference>
<feature type="region of interest" description="Disordered" evidence="8">
    <location>
        <begin position="1662"/>
        <end position="1699"/>
    </location>
</feature>
<dbReference type="InterPro" id="IPR029787">
    <property type="entry name" value="Nucleotide_cyclase"/>
</dbReference>
<gene>
    <name evidence="12" type="ORF">FDP41_008656</name>
</gene>
<dbReference type="EMBL" id="VFQX01000063">
    <property type="protein sequence ID" value="KAF0972992.1"/>
    <property type="molecule type" value="Genomic_DNA"/>
</dbReference>
<evidence type="ECO:0000256" key="6">
    <source>
        <dbReference type="ARBA" id="ARBA00023239"/>
    </source>
</evidence>
<feature type="transmembrane region" description="Helical" evidence="9">
    <location>
        <begin position="405"/>
        <end position="426"/>
    </location>
</feature>
<dbReference type="InterPro" id="IPR035965">
    <property type="entry name" value="PAS-like_dom_sf"/>
</dbReference>
<dbReference type="VEuPathDB" id="AmoebaDB:FDP41_008656"/>
<dbReference type="OMA" id="HEDVTCL"/>
<dbReference type="Gene3D" id="3.30.450.20">
    <property type="entry name" value="PAS domain"/>
    <property type="match status" value="1"/>
</dbReference>
<evidence type="ECO:0000256" key="8">
    <source>
        <dbReference type="SAM" id="MobiDB-lite"/>
    </source>
</evidence>
<dbReference type="InterPro" id="IPR057352">
    <property type="entry name" value="TPR_TmcB/C"/>
</dbReference>
<feature type="transmembrane region" description="Helical" evidence="9">
    <location>
        <begin position="1227"/>
        <end position="1248"/>
    </location>
</feature>
<dbReference type="InterPro" id="IPR001054">
    <property type="entry name" value="A/G_cyclase"/>
</dbReference>
<evidence type="ECO:0000256" key="4">
    <source>
        <dbReference type="ARBA" id="ARBA00022989"/>
    </source>
</evidence>
<dbReference type="RefSeq" id="XP_044557705.1">
    <property type="nucleotide sequence ID" value="XM_044712533.1"/>
</dbReference>
<evidence type="ECO:0000313" key="13">
    <source>
        <dbReference type="Proteomes" id="UP000444721"/>
    </source>
</evidence>
<feature type="transmembrane region" description="Helical" evidence="9">
    <location>
        <begin position="164"/>
        <end position="184"/>
    </location>
</feature>
<dbReference type="VEuPathDB" id="AmoebaDB:NF0022680"/>
<feature type="transmembrane region" description="Helical" evidence="9">
    <location>
        <begin position="256"/>
        <end position="276"/>
    </location>
</feature>
<dbReference type="PROSITE" id="PS00452">
    <property type="entry name" value="GUANYLATE_CYCLASE_1"/>
    <property type="match status" value="1"/>
</dbReference>
<comment type="similarity">
    <text evidence="7">Belongs to the adenylyl cyclase class-4/guanylyl cyclase family.</text>
</comment>
<feature type="transmembrane region" description="Helical" evidence="9">
    <location>
        <begin position="374"/>
        <end position="393"/>
    </location>
</feature>
<dbReference type="Pfam" id="PF13426">
    <property type="entry name" value="PAS_9"/>
    <property type="match status" value="1"/>
</dbReference>
<feature type="region of interest" description="Disordered" evidence="8">
    <location>
        <begin position="1903"/>
        <end position="1982"/>
    </location>
</feature>
<dbReference type="SMART" id="SM00044">
    <property type="entry name" value="CYCc"/>
    <property type="match status" value="1"/>
</dbReference>
<evidence type="ECO:0000313" key="12">
    <source>
        <dbReference type="EMBL" id="KAF0972992.1"/>
    </source>
</evidence>
<feature type="transmembrane region" description="Helical" evidence="9">
    <location>
        <begin position="1031"/>
        <end position="1052"/>
    </location>
</feature>
<feature type="transmembrane region" description="Helical" evidence="9">
    <location>
        <begin position="438"/>
        <end position="460"/>
    </location>
</feature>
<dbReference type="CDD" id="cd00130">
    <property type="entry name" value="PAS"/>
    <property type="match status" value="1"/>
</dbReference>
<dbReference type="SUPFAM" id="SSF55785">
    <property type="entry name" value="PYP-like sensor domain (PAS domain)"/>
    <property type="match status" value="1"/>
</dbReference>
<proteinExistence type="inferred from homology"/>
<feature type="compositionally biased region" description="Polar residues" evidence="8">
    <location>
        <begin position="1684"/>
        <end position="1699"/>
    </location>
</feature>
<keyword evidence="3" id="KW-0547">Nucleotide-binding</keyword>
<feature type="region of interest" description="Disordered" evidence="8">
    <location>
        <begin position="1773"/>
        <end position="1823"/>
    </location>
</feature>
<dbReference type="Proteomes" id="UP000444721">
    <property type="component" value="Unassembled WGS sequence"/>
</dbReference>
<feature type="compositionally biased region" description="Low complexity" evidence="8">
    <location>
        <begin position="1773"/>
        <end position="1787"/>
    </location>
</feature>
<feature type="transmembrane region" description="Helical" evidence="9">
    <location>
        <begin position="957"/>
        <end position="983"/>
    </location>
</feature>
<comment type="caution">
    <text evidence="12">The sequence shown here is derived from an EMBL/GenBank/DDBJ whole genome shotgun (WGS) entry which is preliminary data.</text>
</comment>
<feature type="region of interest" description="Disordered" evidence="8">
    <location>
        <begin position="39"/>
        <end position="66"/>
    </location>
</feature>
<dbReference type="VEuPathDB" id="AmoebaDB:NfTy_007780"/>
<feature type="compositionally biased region" description="Polar residues" evidence="8">
    <location>
        <begin position="39"/>
        <end position="55"/>
    </location>
</feature>
<dbReference type="InterPro" id="IPR050401">
    <property type="entry name" value="Cyclic_nucleotide_synthase"/>
</dbReference>
<dbReference type="PROSITE" id="PS50125">
    <property type="entry name" value="GUANYLATE_CYCLASE_2"/>
    <property type="match status" value="1"/>
</dbReference>
<evidence type="ECO:0000256" key="9">
    <source>
        <dbReference type="SAM" id="Phobius"/>
    </source>
</evidence>
<keyword evidence="4 9" id="KW-1133">Transmembrane helix</keyword>
<dbReference type="GO" id="GO:0035556">
    <property type="term" value="P:intracellular signal transduction"/>
    <property type="evidence" value="ECO:0007669"/>
    <property type="project" value="InterPro"/>
</dbReference>
<feature type="compositionally biased region" description="Acidic residues" evidence="8">
    <location>
        <begin position="1920"/>
        <end position="1942"/>
    </location>
</feature>
<organism evidence="12 13">
    <name type="scientific">Naegleria fowleri</name>
    <name type="common">Brain eating amoeba</name>
    <dbReference type="NCBI Taxonomy" id="5763"/>
    <lineage>
        <taxon>Eukaryota</taxon>
        <taxon>Discoba</taxon>
        <taxon>Heterolobosea</taxon>
        <taxon>Tetramitia</taxon>
        <taxon>Eutetramitia</taxon>
        <taxon>Vahlkampfiidae</taxon>
        <taxon>Naegleria</taxon>
    </lineage>
</organism>
<dbReference type="NCBIfam" id="TIGR00229">
    <property type="entry name" value="sensory_box"/>
    <property type="match status" value="1"/>
</dbReference>